<protein>
    <submittedName>
        <fullName evidence="1">Uncharacterized protein</fullName>
    </submittedName>
</protein>
<proteinExistence type="predicted"/>
<dbReference type="AlphaFoldDB" id="A0A916U3U9"/>
<keyword evidence="2" id="KW-1185">Reference proteome</keyword>
<accession>A0A916U3U9</accession>
<evidence type="ECO:0000313" key="2">
    <source>
        <dbReference type="Proteomes" id="UP000641514"/>
    </source>
</evidence>
<reference evidence="1" key="2">
    <citation type="submission" date="2020-09" db="EMBL/GenBank/DDBJ databases">
        <authorList>
            <person name="Sun Q."/>
            <person name="Zhou Y."/>
        </authorList>
    </citation>
    <scope>NUCLEOTIDE SEQUENCE</scope>
    <source>
        <strain evidence="1">CGMCC 1.15478</strain>
    </source>
</reference>
<comment type="caution">
    <text evidence="1">The sequence shown here is derived from an EMBL/GenBank/DDBJ whole genome shotgun (WGS) entry which is preliminary data.</text>
</comment>
<dbReference type="EMBL" id="BMJH01000001">
    <property type="protein sequence ID" value="GGC58539.1"/>
    <property type="molecule type" value="Genomic_DNA"/>
</dbReference>
<sequence>MRPRRIFRRRWPGSVRSRTLDSRTGAAELLTAAGHEIDDELVAEALILTQPIGVVTGVDGCQWGYSRLHWQGICTTCLEAYGQEG</sequence>
<gene>
    <name evidence="1" type="ORF">GCM10011410_08790</name>
</gene>
<evidence type="ECO:0000313" key="1">
    <source>
        <dbReference type="EMBL" id="GGC58539.1"/>
    </source>
</evidence>
<reference evidence="1" key="1">
    <citation type="journal article" date="2014" name="Int. J. Syst. Evol. Microbiol.">
        <title>Complete genome sequence of Corynebacterium casei LMG S-19264T (=DSM 44701T), isolated from a smear-ripened cheese.</title>
        <authorList>
            <consortium name="US DOE Joint Genome Institute (JGI-PGF)"/>
            <person name="Walter F."/>
            <person name="Albersmeier A."/>
            <person name="Kalinowski J."/>
            <person name="Ruckert C."/>
        </authorList>
    </citation>
    <scope>NUCLEOTIDE SEQUENCE</scope>
    <source>
        <strain evidence="1">CGMCC 1.15478</strain>
    </source>
</reference>
<name>A0A916U3U9_9ACTN</name>
<organism evidence="1 2">
    <name type="scientific">Hoyosella rhizosphaerae</name>
    <dbReference type="NCBI Taxonomy" id="1755582"/>
    <lineage>
        <taxon>Bacteria</taxon>
        <taxon>Bacillati</taxon>
        <taxon>Actinomycetota</taxon>
        <taxon>Actinomycetes</taxon>
        <taxon>Mycobacteriales</taxon>
        <taxon>Hoyosellaceae</taxon>
        <taxon>Hoyosella</taxon>
    </lineage>
</organism>
<dbReference type="Proteomes" id="UP000641514">
    <property type="component" value="Unassembled WGS sequence"/>
</dbReference>